<feature type="compositionally biased region" description="Acidic residues" evidence="1">
    <location>
        <begin position="290"/>
        <end position="300"/>
    </location>
</feature>
<dbReference type="AlphaFoldDB" id="A0AAD7YW95"/>
<dbReference type="GO" id="GO:0008270">
    <property type="term" value="F:zinc ion binding"/>
    <property type="evidence" value="ECO:0007669"/>
    <property type="project" value="InterPro"/>
</dbReference>
<feature type="region of interest" description="Disordered" evidence="1">
    <location>
        <begin position="205"/>
        <end position="238"/>
    </location>
</feature>
<evidence type="ECO:0008006" key="5">
    <source>
        <dbReference type="Google" id="ProtNLM"/>
    </source>
</evidence>
<dbReference type="SUPFAM" id="SSF57756">
    <property type="entry name" value="Retrovirus zinc finger-like domains"/>
    <property type="match status" value="1"/>
</dbReference>
<keyword evidence="4" id="KW-1185">Reference proteome</keyword>
<accession>A0AAD7YW95</accession>
<evidence type="ECO:0000256" key="1">
    <source>
        <dbReference type="SAM" id="MobiDB-lite"/>
    </source>
</evidence>
<gene>
    <name evidence="2" type="ORF">PYW07_006418</name>
    <name evidence="3" type="ORF">PYW07_017438</name>
</gene>
<dbReference type="Proteomes" id="UP001231518">
    <property type="component" value="Chromosome 19"/>
</dbReference>
<evidence type="ECO:0000313" key="3">
    <source>
        <dbReference type="EMBL" id="KAJ8730400.1"/>
    </source>
</evidence>
<dbReference type="EMBL" id="JARGEI010000006">
    <property type="protein sequence ID" value="KAJ8730400.1"/>
    <property type="molecule type" value="Genomic_DNA"/>
</dbReference>
<dbReference type="EMBL" id="JARGEI010000007">
    <property type="protein sequence ID" value="KAJ8728722.1"/>
    <property type="molecule type" value="Genomic_DNA"/>
</dbReference>
<comment type="caution">
    <text evidence="2">The sequence shown here is derived from an EMBL/GenBank/DDBJ whole genome shotgun (WGS) entry which is preliminary data.</text>
</comment>
<proteinExistence type="predicted"/>
<protein>
    <recommendedName>
        <fullName evidence="5">Gag protein</fullName>
    </recommendedName>
</protein>
<dbReference type="Proteomes" id="UP001231518">
    <property type="component" value="Chromosome 9"/>
</dbReference>
<organism evidence="2 4">
    <name type="scientific">Mythimna separata</name>
    <name type="common">Oriental armyworm</name>
    <name type="synonym">Pseudaletia separata</name>
    <dbReference type="NCBI Taxonomy" id="271217"/>
    <lineage>
        <taxon>Eukaryota</taxon>
        <taxon>Metazoa</taxon>
        <taxon>Ecdysozoa</taxon>
        <taxon>Arthropoda</taxon>
        <taxon>Hexapoda</taxon>
        <taxon>Insecta</taxon>
        <taxon>Pterygota</taxon>
        <taxon>Neoptera</taxon>
        <taxon>Endopterygota</taxon>
        <taxon>Lepidoptera</taxon>
        <taxon>Glossata</taxon>
        <taxon>Ditrysia</taxon>
        <taxon>Noctuoidea</taxon>
        <taxon>Noctuidae</taxon>
        <taxon>Noctuinae</taxon>
        <taxon>Hadenini</taxon>
        <taxon>Mythimna</taxon>
    </lineage>
</organism>
<sequence length="300" mass="34112">MSQSSKNVKEEPREGLTLNVILKFIKPFDGSREKLNAFINNCDNAISLASSNQQDIVFKYILSQLDGKAEIACSIKEFETWSSLREFLQNQFGERKHYAHLLVELQDCRQGAQENVSQFSLRVETCLSQLLTEIAVTNHKKSEVSGRLAAMEDLALYTFTIGLTPRIANIVRCRDPKNLNDAINCALSEEKLQQYSYKQNMLAKTSRNNDANTRPNRTGNFNNNQNQKPSSSQPTSKDPFCRYCKKAGHLLENCRLREYNNKKFNNKPSNSNVQPSTSFKPQINTFTETEGYDTVDGDLN</sequence>
<evidence type="ECO:0000313" key="4">
    <source>
        <dbReference type="Proteomes" id="UP001231518"/>
    </source>
</evidence>
<feature type="compositionally biased region" description="Low complexity" evidence="1">
    <location>
        <begin position="262"/>
        <end position="272"/>
    </location>
</feature>
<dbReference type="InterPro" id="IPR036875">
    <property type="entry name" value="Znf_CCHC_sf"/>
</dbReference>
<name>A0AAD7YW95_MYTSE</name>
<evidence type="ECO:0000313" key="2">
    <source>
        <dbReference type="EMBL" id="KAJ8728722.1"/>
    </source>
</evidence>
<dbReference type="GO" id="GO:0003676">
    <property type="term" value="F:nucleic acid binding"/>
    <property type="evidence" value="ECO:0007669"/>
    <property type="project" value="InterPro"/>
</dbReference>
<reference evidence="2" key="1">
    <citation type="submission" date="2023-03" db="EMBL/GenBank/DDBJ databases">
        <title>Chromosome-level genomes of two armyworms, Mythimna separata and Mythimna loreyi, provide insights into the biosynthesis and reception of sex pheromones.</title>
        <authorList>
            <person name="Zhao H."/>
        </authorList>
    </citation>
    <scope>NUCLEOTIDE SEQUENCE</scope>
    <source>
        <strain evidence="2">BeijingLab</strain>
        <tissue evidence="2">Pupa</tissue>
    </source>
</reference>
<feature type="compositionally biased region" description="Low complexity" evidence="1">
    <location>
        <begin position="212"/>
        <end position="235"/>
    </location>
</feature>
<feature type="compositionally biased region" description="Polar residues" evidence="1">
    <location>
        <begin position="273"/>
        <end position="288"/>
    </location>
</feature>
<feature type="region of interest" description="Disordered" evidence="1">
    <location>
        <begin position="262"/>
        <end position="300"/>
    </location>
</feature>